<proteinExistence type="inferred from homology"/>
<evidence type="ECO:0000313" key="9">
    <source>
        <dbReference type="EMBL" id="KMZ57582.1"/>
    </source>
</evidence>
<dbReference type="SUPFAM" id="SSF52540">
    <property type="entry name" value="P-loop containing nucleoside triphosphate hydrolases"/>
    <property type="match status" value="1"/>
</dbReference>
<evidence type="ECO:0000256" key="2">
    <source>
        <dbReference type="ARBA" id="ARBA00009638"/>
    </source>
</evidence>
<dbReference type="GO" id="GO:0005525">
    <property type="term" value="F:GTP binding"/>
    <property type="evidence" value="ECO:0007669"/>
    <property type="project" value="UniProtKB-KW"/>
</dbReference>
<dbReference type="Pfam" id="PF01926">
    <property type="entry name" value="MMR_HSR1"/>
    <property type="match status" value="1"/>
</dbReference>
<dbReference type="InterPro" id="IPR006073">
    <property type="entry name" value="GTP-bd"/>
</dbReference>
<protein>
    <submittedName>
        <fullName evidence="9">Putative GTP binding protein</fullName>
    </submittedName>
</protein>
<keyword evidence="3" id="KW-0479">Metal-binding</keyword>
<dbReference type="InterPro" id="IPR027417">
    <property type="entry name" value="P-loop_NTPase"/>
</dbReference>
<dbReference type="PANTHER" id="PTHR47560:SF1">
    <property type="entry name" value="EXPRESSED PROTEIN"/>
    <property type="match status" value="1"/>
</dbReference>
<evidence type="ECO:0000259" key="8">
    <source>
        <dbReference type="PROSITE" id="PS51706"/>
    </source>
</evidence>
<feature type="compositionally biased region" description="Basic and acidic residues" evidence="7">
    <location>
        <begin position="126"/>
        <end position="142"/>
    </location>
</feature>
<dbReference type="Gene3D" id="3.40.50.300">
    <property type="entry name" value="P-loop containing nucleotide triphosphate hydrolases"/>
    <property type="match status" value="1"/>
</dbReference>
<dbReference type="STRING" id="29655.A0A0K9NNC8"/>
<comment type="caution">
    <text evidence="9">The sequence shown here is derived from an EMBL/GenBank/DDBJ whole genome shotgun (WGS) entry which is preliminary data.</text>
</comment>
<evidence type="ECO:0000256" key="3">
    <source>
        <dbReference type="ARBA" id="ARBA00022723"/>
    </source>
</evidence>
<feature type="compositionally biased region" description="Basic and acidic residues" evidence="7">
    <location>
        <begin position="151"/>
        <end position="168"/>
    </location>
</feature>
<dbReference type="InterPro" id="IPR019987">
    <property type="entry name" value="GTP-bd_ribosome_bio_YsxC"/>
</dbReference>
<name>A0A0K9NNC8_ZOSMR</name>
<feature type="compositionally biased region" description="Basic and acidic residues" evidence="7">
    <location>
        <begin position="184"/>
        <end position="206"/>
    </location>
</feature>
<dbReference type="InterPro" id="IPR030393">
    <property type="entry name" value="G_ENGB_dom"/>
</dbReference>
<keyword evidence="5" id="KW-0460">Magnesium</keyword>
<comment type="similarity">
    <text evidence="2">Belongs to the TRAFAC class TrmE-Era-EngA-EngB-Septin-like GTPase superfamily. EngB GTPase family.</text>
</comment>
<feature type="region of interest" description="Disordered" evidence="7">
    <location>
        <begin position="1"/>
        <end position="232"/>
    </location>
</feature>
<feature type="domain" description="EngB-type G" evidence="8">
    <location>
        <begin position="375"/>
        <end position="550"/>
    </location>
</feature>
<accession>A0A0K9NNC8</accession>
<evidence type="ECO:0000256" key="6">
    <source>
        <dbReference type="ARBA" id="ARBA00023134"/>
    </source>
</evidence>
<comment type="cofactor">
    <cofactor evidence="1">
        <name>Mg(2+)</name>
        <dbReference type="ChEBI" id="CHEBI:18420"/>
    </cofactor>
</comment>
<dbReference type="NCBIfam" id="TIGR03598">
    <property type="entry name" value="GTPase_YsxC"/>
    <property type="match status" value="1"/>
</dbReference>
<dbReference type="PANTHER" id="PTHR47560">
    <property type="entry name" value="EXPRESSED PROTEIN"/>
    <property type="match status" value="1"/>
</dbReference>
<dbReference type="Proteomes" id="UP000036987">
    <property type="component" value="Unassembled WGS sequence"/>
</dbReference>
<keyword evidence="4" id="KW-0547">Nucleotide-binding</keyword>
<feature type="compositionally biased region" description="Basic and acidic residues" evidence="7">
    <location>
        <begin position="94"/>
        <end position="116"/>
    </location>
</feature>
<dbReference type="HAMAP" id="MF_00321">
    <property type="entry name" value="GTPase_EngB"/>
    <property type="match status" value="1"/>
</dbReference>
<evidence type="ECO:0000256" key="5">
    <source>
        <dbReference type="ARBA" id="ARBA00022842"/>
    </source>
</evidence>
<organism evidence="9 10">
    <name type="scientific">Zostera marina</name>
    <name type="common">Eelgrass</name>
    <dbReference type="NCBI Taxonomy" id="29655"/>
    <lineage>
        <taxon>Eukaryota</taxon>
        <taxon>Viridiplantae</taxon>
        <taxon>Streptophyta</taxon>
        <taxon>Embryophyta</taxon>
        <taxon>Tracheophyta</taxon>
        <taxon>Spermatophyta</taxon>
        <taxon>Magnoliopsida</taxon>
        <taxon>Liliopsida</taxon>
        <taxon>Zosteraceae</taxon>
        <taxon>Zostera</taxon>
    </lineage>
</organism>
<keyword evidence="6" id="KW-0342">GTP-binding</keyword>
<evidence type="ECO:0000256" key="7">
    <source>
        <dbReference type="SAM" id="MobiDB-lite"/>
    </source>
</evidence>
<keyword evidence="10" id="KW-1185">Reference proteome</keyword>
<feature type="compositionally biased region" description="Polar residues" evidence="7">
    <location>
        <begin position="73"/>
        <end position="92"/>
    </location>
</feature>
<evidence type="ECO:0000256" key="1">
    <source>
        <dbReference type="ARBA" id="ARBA00001946"/>
    </source>
</evidence>
<dbReference type="GO" id="GO:0046872">
    <property type="term" value="F:metal ion binding"/>
    <property type="evidence" value="ECO:0007669"/>
    <property type="project" value="UniProtKB-KW"/>
</dbReference>
<dbReference type="PROSITE" id="PS51706">
    <property type="entry name" value="G_ENGB"/>
    <property type="match status" value="1"/>
</dbReference>
<gene>
    <name evidence="9" type="ORF">ZOSMA_84G00190</name>
</gene>
<sequence>MTYDFGSKRGTSGTSGFTVRRLKTSKKEGKYGNVKKNVKRGSETIQRVQQRHNSADSLSNTKDATPRERIFGNKTSTNSRYNENDCSPQNVSRDFGRRSDSIENGKRTKSIEDRPRHSNVSSGNFRSEKVMSKNTTPREKIFGNKTNGKPRYNENERSPRGVSRDYGRRGNTIENGKRNTGIENRPRYSDGSTEKFKPEDVKIDRNDCDEEESSNSSQSNDNSIHRRKELRKNKIEMYRKSLRENPVMAEDKQKRKRKKAGIRLDPNDISNKKIVETLSSNEKVEEKDPEISKNAQFRAIIPSSSILSTVENDLLGRRRTIEWKNAGYIVDISAPLDNIPFSTNTTRERVKESVFRNKLEFFASAKISTSFPAPVLPEIAFAGRSNVGKSSLMNALTRQWGVVRTSDKPGHTQTINFFRLASKMCMVDLPGYGFAYAKEEVKDSWEELVKEYVSTRDGLQRVCLLIDTKWGMKTRDHELVELMERSKTPYQVVLTKTDIVFPIDVARRAMQIQQDLKTMKSKIDPVMMVSSKTGAGIGSLRTVLSKLARFIKP</sequence>
<dbReference type="AlphaFoldDB" id="A0A0K9NNC8"/>
<dbReference type="CDD" id="cd01876">
    <property type="entry name" value="YihA_EngB"/>
    <property type="match status" value="1"/>
</dbReference>
<feature type="compositionally biased region" description="Polar residues" evidence="7">
    <location>
        <begin position="43"/>
        <end position="63"/>
    </location>
</feature>
<dbReference type="EMBL" id="LFYR01002048">
    <property type="protein sequence ID" value="KMZ57582.1"/>
    <property type="molecule type" value="Genomic_DNA"/>
</dbReference>
<evidence type="ECO:0000256" key="4">
    <source>
        <dbReference type="ARBA" id="ARBA00022741"/>
    </source>
</evidence>
<evidence type="ECO:0000313" key="10">
    <source>
        <dbReference type="Proteomes" id="UP000036987"/>
    </source>
</evidence>
<dbReference type="OrthoDB" id="391988at2759"/>
<reference evidence="10" key="1">
    <citation type="journal article" date="2016" name="Nature">
        <title>The genome of the seagrass Zostera marina reveals angiosperm adaptation to the sea.</title>
        <authorList>
            <person name="Olsen J.L."/>
            <person name="Rouze P."/>
            <person name="Verhelst B."/>
            <person name="Lin Y.-C."/>
            <person name="Bayer T."/>
            <person name="Collen J."/>
            <person name="Dattolo E."/>
            <person name="De Paoli E."/>
            <person name="Dittami S."/>
            <person name="Maumus F."/>
            <person name="Michel G."/>
            <person name="Kersting A."/>
            <person name="Lauritano C."/>
            <person name="Lohaus R."/>
            <person name="Toepel M."/>
            <person name="Tonon T."/>
            <person name="Vanneste K."/>
            <person name="Amirebrahimi M."/>
            <person name="Brakel J."/>
            <person name="Bostroem C."/>
            <person name="Chovatia M."/>
            <person name="Grimwood J."/>
            <person name="Jenkins J.W."/>
            <person name="Jueterbock A."/>
            <person name="Mraz A."/>
            <person name="Stam W.T."/>
            <person name="Tice H."/>
            <person name="Bornberg-Bauer E."/>
            <person name="Green P.J."/>
            <person name="Pearson G.A."/>
            <person name="Procaccini G."/>
            <person name="Duarte C.M."/>
            <person name="Schmutz J."/>
            <person name="Reusch T.B.H."/>
            <person name="Van de Peer Y."/>
        </authorList>
    </citation>
    <scope>NUCLEOTIDE SEQUENCE [LARGE SCALE GENOMIC DNA]</scope>
    <source>
        <strain evidence="10">cv. Finnish</strain>
    </source>
</reference>